<evidence type="ECO:0000313" key="3">
    <source>
        <dbReference type="Proteomes" id="UP000005640"/>
    </source>
</evidence>
<dbReference type="Ensembl" id="ENST00000682059.1">
    <property type="protein sequence ID" value="ENSP00000507988.1"/>
    <property type="gene ID" value="ENSG00000109501.15"/>
</dbReference>
<dbReference type="AlphaFoldDB" id="A0A804HKM5"/>
<reference evidence="2" key="5">
    <citation type="submission" date="2025-09" db="UniProtKB">
        <authorList>
            <consortium name="Ensembl"/>
        </authorList>
    </citation>
    <scope>IDENTIFICATION</scope>
</reference>
<dbReference type="HGNC" id="HGNC:12762">
    <property type="gene designation" value="WFS1"/>
</dbReference>
<organism evidence="2 3">
    <name type="scientific">Homo sapiens</name>
    <name type="common">Human</name>
    <dbReference type="NCBI Taxonomy" id="9606"/>
    <lineage>
        <taxon>Eukaryota</taxon>
        <taxon>Metazoa</taxon>
        <taxon>Chordata</taxon>
        <taxon>Craniata</taxon>
        <taxon>Vertebrata</taxon>
        <taxon>Euteleostomi</taxon>
        <taxon>Mammalia</taxon>
        <taxon>Eutheria</taxon>
        <taxon>Euarchontoglires</taxon>
        <taxon>Primates</taxon>
        <taxon>Haplorrhini</taxon>
        <taxon>Catarrhini</taxon>
        <taxon>Hominidae</taxon>
        <taxon>Homo</taxon>
    </lineage>
</organism>
<evidence type="ECO:0000313" key="2">
    <source>
        <dbReference type="Ensembl" id="ENSP00000507988.1"/>
    </source>
</evidence>
<dbReference type="Proteomes" id="UP000005640">
    <property type="component" value="Chromosome 4"/>
</dbReference>
<reference evidence="2 3" key="2">
    <citation type="journal article" date="2004" name="Nature">
        <title>Finishing the euchromatic sequence of the human genome.</title>
        <authorList>
            <consortium name="International Human Genome Sequencing Consortium"/>
        </authorList>
    </citation>
    <scope>NUCLEOTIDE SEQUENCE [LARGE SCALE GENOMIC DNA]</scope>
</reference>
<reference evidence="2 3" key="3">
    <citation type="journal article" date="2005" name="Nature">
        <title>Generation and annotation of the DNA sequences of human chromosomes 2 and 4.</title>
        <authorList>
            <person name="Hillier L.W."/>
            <person name="Graves T.A."/>
            <person name="Fulton R.S."/>
            <person name="Fulton L.A."/>
            <person name="Pepin K.H."/>
            <person name="Minx P."/>
            <person name="Wagner-McPherson C."/>
            <person name="Layman D."/>
            <person name="Wylie K."/>
            <person name="Sekhon M."/>
            <person name="Becker M.C."/>
            <person name="Fewell G.A."/>
            <person name="Delehaunty K.D."/>
            <person name="Miner T.L."/>
            <person name="Nash W.E."/>
            <person name="Kremitzki C."/>
            <person name="Oddy L."/>
            <person name="Du H."/>
            <person name="Sun H."/>
            <person name="Bradshaw-Cordum H."/>
            <person name="Ali J."/>
            <person name="Carter J."/>
            <person name="Cordes M."/>
            <person name="Harris A."/>
            <person name="Isak A."/>
            <person name="van Brunt A."/>
            <person name="Nguyen C."/>
            <person name="Du F."/>
            <person name="Courtney L."/>
            <person name="Kalicki J."/>
            <person name="Ozersky P."/>
            <person name="Abbott S."/>
            <person name="Armstrong J."/>
            <person name="Belter E.A."/>
            <person name="Caruso L."/>
            <person name="Cedroni M."/>
            <person name="Cotton M."/>
            <person name="Davidson T."/>
            <person name="Desai A."/>
            <person name="Elliott G."/>
            <person name="Erb T."/>
            <person name="Fronick C."/>
            <person name="Gaige T."/>
            <person name="Haakenson W."/>
            <person name="Haglund K."/>
            <person name="Holmes A."/>
            <person name="Harkins R."/>
            <person name="Kim K."/>
            <person name="Kruchowski S.S."/>
            <person name="Strong C.M."/>
            <person name="Grewal N."/>
            <person name="Goyea E."/>
            <person name="Hou S."/>
            <person name="Levy A."/>
            <person name="Martinka S."/>
            <person name="Mead K."/>
            <person name="McLellan M.D."/>
            <person name="Meyer R."/>
            <person name="Randall-Maher J."/>
            <person name="Tomlinson C."/>
            <person name="Dauphin-Kohlberg S."/>
            <person name="Kozlowicz-Reilly A."/>
            <person name="Shah N."/>
            <person name="Swearengen-Shahid S."/>
            <person name="Snider J."/>
            <person name="Strong J.T."/>
            <person name="Thompson J."/>
            <person name="Yoakum M."/>
            <person name="Leonard S."/>
            <person name="Pearman C."/>
            <person name="Trani L."/>
            <person name="Radionenko M."/>
            <person name="Waligorski J.E."/>
            <person name="Wang C."/>
            <person name="Rock S.M."/>
            <person name="Tin-Wollam A.M."/>
            <person name="Maupin R."/>
            <person name="Latreille P."/>
            <person name="Wendl M.C."/>
            <person name="Yang S.P."/>
            <person name="Pohl C."/>
            <person name="Wallis J.W."/>
            <person name="Spieth J."/>
            <person name="Bieri T.A."/>
            <person name="Berkowicz N."/>
            <person name="Nelson J.O."/>
            <person name="Osborne J."/>
            <person name="Ding L."/>
            <person name="Meyer R."/>
            <person name="Sabo A."/>
            <person name="Shotland Y."/>
            <person name="Sinha P."/>
            <person name="Wohldmann P.E."/>
            <person name="Cook L.L."/>
            <person name="Hickenbotham M.T."/>
            <person name="Eldred J."/>
            <person name="Williams D."/>
            <person name="Jones T.A."/>
            <person name="She X."/>
            <person name="Ciccarelli F.D."/>
            <person name="Izaurralde E."/>
            <person name="Taylor J."/>
            <person name="Schmutz J."/>
            <person name="Myers R.M."/>
            <person name="Cox D.R."/>
            <person name="Huang X."/>
            <person name="McPherson J.D."/>
            <person name="Mardis E.R."/>
            <person name="Clifton S.W."/>
            <person name="Warren W.C."/>
            <person name="Chinwalla A.T."/>
            <person name="Eddy S.R."/>
            <person name="Marra M.A."/>
            <person name="Ovcharenko I."/>
            <person name="Furey T.S."/>
            <person name="Miller W."/>
            <person name="Eichler E.E."/>
            <person name="Bork P."/>
            <person name="Suyama M."/>
            <person name="Torrents D."/>
            <person name="Waterston R.H."/>
            <person name="Wilson R.K."/>
        </authorList>
    </citation>
    <scope>NUCLEOTIDE SEQUENCE [LARGE SCALE GENOMIC DNA]</scope>
</reference>
<proteinExistence type="evidence at protein level"/>
<keyword evidence="4 5" id="KW-1267">Proteomics identification</keyword>
<evidence type="ECO:0007829" key="5">
    <source>
        <dbReference type="ProteomicsDB" id="A0A804HKM5"/>
    </source>
</evidence>
<evidence type="ECO:0000256" key="1">
    <source>
        <dbReference type="SAM" id="MobiDB-lite"/>
    </source>
</evidence>
<dbReference type="Bgee" id="ENSG00000109501">
    <property type="expression patterns" value="Expressed in right ovary and 191 other cell types or tissues"/>
</dbReference>
<gene>
    <name evidence="2" type="primary">WFS1</name>
</gene>
<dbReference type="Ensembl" id="ENST00000682059.1">
    <property type="protein sequence ID" value="ENSP00000507988.1"/>
    <property type="gene ID" value="ENSG00000109501.16"/>
</dbReference>
<keyword evidence="3" id="KW-1185">Reference proteome</keyword>
<dbReference type="OrthoDB" id="5865303at2759"/>
<name>A0A804HKM5_HUMAN</name>
<dbReference type="OpenTargets" id="ENSG00000109501"/>
<sequence>MDSNTAPLGPSCPQPPPAPQPQARSRLNATASLEQERSERPRAPGPQAGPGPGVRDAAAPAEPQAQHTRSRERADGTEYLLNQGVELGSSAAQPGRCCVLDYARISEGERAAAGPICSGFLLESPSAPCVLSSVVVEAGGETGETHGHRWHPRRLAEPVIDDGR</sequence>
<accession>A0A804HKM5</accession>
<evidence type="ECO:0007829" key="4">
    <source>
        <dbReference type="PeptideAtlas" id="A0A804HKM5"/>
    </source>
</evidence>
<dbReference type="GeneTree" id="ENSGT00390000016928"/>
<protein>
    <submittedName>
        <fullName evidence="2">Wolframin ER transmembrane glycoprotein</fullName>
    </submittedName>
</protein>
<feature type="region of interest" description="Disordered" evidence="1">
    <location>
        <begin position="1"/>
        <end position="79"/>
    </location>
</feature>
<reference evidence="2 3" key="1">
    <citation type="journal article" date="2001" name="Nature">
        <title>Initial sequencing and analysis of the human genome.</title>
        <authorList>
            <consortium name="International Human Genome Sequencing Consortium"/>
            <person name="Lander E.S."/>
            <person name="Linton L.M."/>
            <person name="Birren B."/>
            <person name="Nusbaum C."/>
            <person name="Zody M.C."/>
            <person name="Baldwin J."/>
            <person name="Devon K."/>
            <person name="Dewar K."/>
            <person name="Doyle M."/>
            <person name="FitzHugh W."/>
            <person name="Funke R."/>
            <person name="Gage D."/>
            <person name="Harris K."/>
            <person name="Heaford A."/>
            <person name="Howland J."/>
            <person name="Kann L."/>
            <person name="Lehoczky J."/>
            <person name="LeVine R."/>
            <person name="McEwan P."/>
            <person name="McKernan K."/>
            <person name="Meldrim J."/>
            <person name="Mesirov J.P."/>
            <person name="Miranda C."/>
            <person name="Morris W."/>
            <person name="Naylor J."/>
            <person name="Raymond C."/>
            <person name="Rosetti M."/>
            <person name="Santos R."/>
            <person name="Sheridan A."/>
            <person name="Sougnez C."/>
            <person name="Stange-Thomann N."/>
            <person name="Stojanovic N."/>
            <person name="Subramanian A."/>
            <person name="Wyman D."/>
            <person name="Rogers J."/>
            <person name="Sulston J."/>
            <person name="Ainscough R."/>
            <person name="Beck S."/>
            <person name="Bentley D."/>
            <person name="Burton J."/>
            <person name="Clee C."/>
            <person name="Carter N."/>
            <person name="Coulson A."/>
            <person name="Deadman R."/>
            <person name="Deloukas P."/>
            <person name="Dunham A."/>
            <person name="Dunham I."/>
            <person name="Durbin R."/>
            <person name="French L."/>
            <person name="Grafham D."/>
            <person name="Gregory S."/>
            <person name="Hubbard T."/>
            <person name="Humphray S."/>
            <person name="Hunt A."/>
            <person name="Jones M."/>
            <person name="Lloyd C."/>
            <person name="McMurray A."/>
            <person name="Matthews L."/>
            <person name="Mercer S."/>
            <person name="Milne S."/>
            <person name="Mullikin J.C."/>
            <person name="Mungall A."/>
            <person name="Plumb R."/>
            <person name="Ross M."/>
            <person name="Shownkeen R."/>
            <person name="Sims S."/>
            <person name="Waterston R.H."/>
            <person name="Wilson R.K."/>
            <person name="Hillier L.W."/>
            <person name="McPherson J.D."/>
            <person name="Marra M.A."/>
            <person name="Mardis E.R."/>
            <person name="Fulton L.A."/>
            <person name="Chinwalla A.T."/>
            <person name="Pepin K.H."/>
            <person name="Gish W.R."/>
            <person name="Chissoe S.L."/>
            <person name="Wendl M.C."/>
            <person name="Delehaunty K.D."/>
            <person name="Miner T.L."/>
            <person name="Delehaunty A."/>
            <person name="Kramer J.B."/>
            <person name="Cook L.L."/>
            <person name="Fulton R.S."/>
            <person name="Johnson D.L."/>
            <person name="Minx P.J."/>
            <person name="Clifton S.W."/>
            <person name="Hawkins T."/>
            <person name="Branscomb E."/>
            <person name="Predki P."/>
            <person name="Richardson P."/>
            <person name="Wenning S."/>
            <person name="Slezak T."/>
            <person name="Doggett N."/>
            <person name="Cheng J.F."/>
            <person name="Olsen A."/>
            <person name="Lucas S."/>
            <person name="Elkin C."/>
            <person name="Uberbacher E."/>
            <person name="Frazier M."/>
            <person name="Gibbs R.A."/>
            <person name="Muzny D.M."/>
            <person name="Scherer S.E."/>
            <person name="Bouck J.B."/>
            <person name="Sodergren E.J."/>
            <person name="Worley K.C."/>
            <person name="Rives C.M."/>
            <person name="Gorrell J.H."/>
            <person name="Metzker M.L."/>
            <person name="Naylor S.L."/>
            <person name="Kucherlapati R.S."/>
            <person name="Nelson D.L."/>
            <person name="Weinstock G.M."/>
            <person name="Sakaki Y."/>
            <person name="Fujiyama A."/>
            <person name="Hattori M."/>
            <person name="Yada T."/>
            <person name="Toyoda A."/>
            <person name="Itoh T."/>
            <person name="Kawagoe C."/>
            <person name="Watanabe H."/>
            <person name="Totoki Y."/>
            <person name="Taylor T."/>
            <person name="Weissenbach J."/>
            <person name="Heilig R."/>
            <person name="Saurin W."/>
            <person name="Artiguenave F."/>
            <person name="Brottier P."/>
            <person name="Bruls T."/>
            <person name="Pelletier E."/>
            <person name="Robert C."/>
            <person name="Wincker P."/>
            <person name="Smith D.R."/>
            <person name="Doucette-Stamm L."/>
            <person name="Rubenfield M."/>
            <person name="Weinstock K."/>
            <person name="Lee H.M."/>
            <person name="Dubois J."/>
            <person name="Rosenthal A."/>
            <person name="Platzer M."/>
            <person name="Nyakatura G."/>
            <person name="Taudien S."/>
            <person name="Rump A."/>
            <person name="Yang H."/>
            <person name="Yu J."/>
            <person name="Wang J."/>
            <person name="Huang G."/>
            <person name="Gu J."/>
            <person name="Hood L."/>
            <person name="Rowen L."/>
            <person name="Madan A."/>
            <person name="Qin S."/>
            <person name="Davis R.W."/>
            <person name="Federspiel N.A."/>
            <person name="Abola A.P."/>
            <person name="Proctor M.J."/>
            <person name="Myers R.M."/>
            <person name="Schmutz J."/>
            <person name="Dickson M."/>
            <person name="Grimwood J."/>
            <person name="Cox D.R."/>
            <person name="Olson M.V."/>
            <person name="Kaul R."/>
            <person name="Raymond C."/>
            <person name="Shimizu N."/>
            <person name="Kawasaki K."/>
            <person name="Minoshima S."/>
            <person name="Evans G.A."/>
            <person name="Athanasiou M."/>
            <person name="Schultz R."/>
            <person name="Roe B.A."/>
            <person name="Chen F."/>
            <person name="Pan H."/>
            <person name="Ramser J."/>
            <person name="Lehrach H."/>
            <person name="Reinhardt R."/>
            <person name="McCombie W.R."/>
            <person name="de la Bastide M."/>
            <person name="Dedhia N."/>
            <person name="Blocker H."/>
            <person name="Hornischer K."/>
            <person name="Nordsiek G."/>
            <person name="Agarwala R."/>
            <person name="Aravind L."/>
            <person name="Bailey J.A."/>
            <person name="Bateman A."/>
            <person name="Batzoglou S."/>
            <person name="Birney E."/>
            <person name="Bork P."/>
            <person name="Brown D.G."/>
            <person name="Burge C.B."/>
            <person name="Cerutti L."/>
            <person name="Chen H.C."/>
            <person name="Church D."/>
            <person name="Clamp M."/>
            <person name="Copley R.R."/>
            <person name="Doerks T."/>
            <person name="Eddy S.R."/>
            <person name="Eichler E.E."/>
            <person name="Furey T.S."/>
            <person name="Galagan J."/>
            <person name="Gilbert J.G."/>
            <person name="Harmon C."/>
            <person name="Hayashizaki Y."/>
            <person name="Haussler D."/>
            <person name="Hermjakob H."/>
            <person name="Hokamp K."/>
            <person name="Jang W."/>
            <person name="Johnson L.S."/>
            <person name="Jones T.A."/>
            <person name="Kasif S."/>
            <person name="Kaspryzk A."/>
            <person name="Kennedy S."/>
            <person name="Kent W.J."/>
            <person name="Kitts P."/>
            <person name="Koonin E.V."/>
            <person name="Korf I."/>
            <person name="Kulp D."/>
            <person name="Lancet D."/>
            <person name="Lowe T.M."/>
            <person name="McLysaght A."/>
            <person name="Mikkelsen T."/>
            <person name="Moran J.V."/>
            <person name="Mulder N."/>
            <person name="Pollara V.J."/>
            <person name="Ponting C.P."/>
            <person name="Schuler G."/>
            <person name="Schultz J."/>
            <person name="Slater G."/>
            <person name="Smit A.F."/>
            <person name="Stupka E."/>
            <person name="Szustakowski J."/>
            <person name="Thierry-Mieg D."/>
            <person name="Thierry-Mieg J."/>
            <person name="Wagner L."/>
            <person name="Wallis J."/>
            <person name="Wheeler R."/>
            <person name="Williams A."/>
            <person name="Wolf Y.I."/>
            <person name="Wolfe K.H."/>
            <person name="Yang S.P."/>
            <person name="Yeh R.F."/>
            <person name="Collins F."/>
            <person name="Guyer M.S."/>
            <person name="Peterson J."/>
            <person name="Felsenfeld A."/>
            <person name="Wetterstrand K.A."/>
            <person name="Patrinos A."/>
            <person name="Morgan M.J."/>
            <person name="de Jong P."/>
            <person name="Catanese J.J."/>
            <person name="Osoegawa K."/>
            <person name="Shizuya H."/>
            <person name="Choi S."/>
            <person name="Chen Y.J."/>
        </authorList>
    </citation>
    <scope>NUCLEOTIDE SEQUENCE [LARGE SCALE GENOMIC DNA]</scope>
</reference>
<feature type="compositionally biased region" description="Pro residues" evidence="1">
    <location>
        <begin position="10"/>
        <end position="20"/>
    </location>
</feature>
<reference evidence="2" key="4">
    <citation type="submission" date="2025-08" db="UniProtKB">
        <authorList>
            <consortium name="Ensembl"/>
        </authorList>
    </citation>
    <scope>IDENTIFICATION</scope>
</reference>
<dbReference type="EMBL" id="AC116317">
    <property type="status" value="NOT_ANNOTATED_CDS"/>
    <property type="molecule type" value="Genomic_DNA"/>
</dbReference>